<feature type="modified residue" description="3-oxoalanine (Cys)" evidence="6">
    <location>
        <position position="81"/>
    </location>
</feature>
<keyword evidence="2 7" id="KW-0732">Signal</keyword>
<evidence type="ECO:0000259" key="8">
    <source>
        <dbReference type="Pfam" id="PF00884"/>
    </source>
</evidence>
<evidence type="ECO:0000256" key="2">
    <source>
        <dbReference type="ARBA" id="ARBA00022729"/>
    </source>
</evidence>
<evidence type="ECO:0000313" key="9">
    <source>
        <dbReference type="EMBL" id="KAL1587271.1"/>
    </source>
</evidence>
<dbReference type="InterPro" id="IPR024607">
    <property type="entry name" value="Sulfatase_CS"/>
</dbReference>
<dbReference type="Pfam" id="PF00884">
    <property type="entry name" value="Sulfatase"/>
    <property type="match status" value="1"/>
</dbReference>
<accession>A0AB34KUS3</accession>
<dbReference type="InterPro" id="IPR017850">
    <property type="entry name" value="Alkaline_phosphatase_core_sf"/>
</dbReference>
<sequence length="587" mass="65744">MPPLRTFLALLSVCVGLYAAGWAMQSQQQPMATAKQPNIVFVLTDDQDLHMDSLEYMSNVRKHIADRGTSFANHFCTNALCCPSRVTLWTGKSPHNTNVTDVNPPHGGYPKFITQGFNEDYLPLWLQKAGYNTYYVGKLFNAQKVTNYDKPHAAGFTGSDFLLDPFTYEYKNATFQRNHDPPVSYEGQYSTDVVASKAYGFLDDAVGAEKPFMLTVAPVAPHSNVHIIDKNIHGNYSGASAIQSPPVPADRHAHLFTDVKVPRNAAFNPDLPNGASWISRLPQQNQTNVEYNDEWYRNRLRALQSVDEMVAELAERLDRHGILEDTYFIFSTDNGYHVGQHRLQPGKQCAYKEDINIPFIVRGPGVPENKTSHIVTSHTDLAATFLSIAGATERGDLLDGEAIPLTGDSMIEVKSHRQEHVNVEMWGIIMSEGKYGADLHNNHTYKALRILGEDYNLRYTVWCNGEHELYNLSNDPHELNNIYTEKSDAAFGPANASPAATVSHVTARLDALLVVLKTCKARECTHPWEVLHPGGEVRSLQDALSQDFDSFYAAQQKLYWTQCEQAYVAESEGPDAVDQYMWHEVSI</sequence>
<evidence type="ECO:0000256" key="4">
    <source>
        <dbReference type="ARBA" id="ARBA00023180"/>
    </source>
</evidence>
<dbReference type="EC" id="3.1.6.1" evidence="5"/>
<dbReference type="Proteomes" id="UP000803884">
    <property type="component" value="Unassembled WGS sequence"/>
</dbReference>
<dbReference type="GeneID" id="96005763"/>
<dbReference type="PANTHER" id="PTHR43108">
    <property type="entry name" value="N-ACETYLGLUCOSAMINE-6-SULFATASE FAMILY MEMBER"/>
    <property type="match status" value="1"/>
</dbReference>
<name>A0AB34KUS3_9PEZI</name>
<dbReference type="GO" id="GO:0008449">
    <property type="term" value="F:N-acetylglucosamine-6-sulfatase activity"/>
    <property type="evidence" value="ECO:0007669"/>
    <property type="project" value="TreeGrafter"/>
</dbReference>
<dbReference type="InterPro" id="IPR000917">
    <property type="entry name" value="Sulfatase_N"/>
</dbReference>
<comment type="caution">
    <text evidence="9">The sequence shown here is derived from an EMBL/GenBank/DDBJ whole genome shotgun (WGS) entry which is preliminary data.</text>
</comment>
<dbReference type="PANTHER" id="PTHR43108:SF8">
    <property type="entry name" value="SD21168P"/>
    <property type="match status" value="1"/>
</dbReference>
<keyword evidence="3 5" id="KW-0378">Hydrolase</keyword>
<proteinExistence type="inferred from homology"/>
<dbReference type="RefSeq" id="XP_069230376.1">
    <property type="nucleotide sequence ID" value="XM_069372925.1"/>
</dbReference>
<dbReference type="Gene3D" id="3.40.720.10">
    <property type="entry name" value="Alkaline Phosphatase, subunit A"/>
    <property type="match status" value="1"/>
</dbReference>
<dbReference type="FunFam" id="3.40.720.10:FF:000051">
    <property type="entry name" value="Arylsulfatase"/>
    <property type="match status" value="1"/>
</dbReference>
<dbReference type="GO" id="GO:0005539">
    <property type="term" value="F:glycosaminoglycan binding"/>
    <property type="evidence" value="ECO:0007669"/>
    <property type="project" value="TreeGrafter"/>
</dbReference>
<dbReference type="PROSITE" id="PS00523">
    <property type="entry name" value="SULFATASE_1"/>
    <property type="match status" value="1"/>
</dbReference>
<evidence type="ECO:0000256" key="1">
    <source>
        <dbReference type="ARBA" id="ARBA00008779"/>
    </source>
</evidence>
<dbReference type="CDD" id="cd16147">
    <property type="entry name" value="G6S"/>
    <property type="match status" value="1"/>
</dbReference>
<dbReference type="PIRSF" id="PIRSF000972">
    <property type="entry name" value="Arylsulf_plant"/>
    <property type="match status" value="1"/>
</dbReference>
<evidence type="ECO:0000256" key="6">
    <source>
        <dbReference type="PIRSR" id="PIRSR000972-50"/>
    </source>
</evidence>
<comment type="similarity">
    <text evidence="1 5">Belongs to the sulfatase family.</text>
</comment>
<comment type="PTM">
    <text evidence="6">The conversion to 3-oxoalanine (also known as C-formylglycine, FGly), of a serine or cysteine residue in prokaryotes and of a cysteine residue in eukaryotes, is critical for catalytic activity.</text>
</comment>
<dbReference type="SUPFAM" id="SSF53649">
    <property type="entry name" value="Alkaline phosphatase-like"/>
    <property type="match status" value="1"/>
</dbReference>
<keyword evidence="4" id="KW-0325">Glycoprotein</keyword>
<dbReference type="InterPro" id="IPR012083">
    <property type="entry name" value="Arylsulfatase"/>
</dbReference>
<dbReference type="GO" id="GO:0004065">
    <property type="term" value="F:arylsulfatase activity"/>
    <property type="evidence" value="ECO:0007669"/>
    <property type="project" value="UniProtKB-UniRule"/>
</dbReference>
<evidence type="ECO:0000256" key="5">
    <source>
        <dbReference type="PIRNR" id="PIRNR000972"/>
    </source>
</evidence>
<feature type="signal peptide" evidence="7">
    <location>
        <begin position="1"/>
        <end position="19"/>
    </location>
</feature>
<evidence type="ECO:0000256" key="7">
    <source>
        <dbReference type="SAM" id="SignalP"/>
    </source>
</evidence>
<feature type="domain" description="Sulfatase N-terminal" evidence="8">
    <location>
        <begin position="37"/>
        <end position="391"/>
    </location>
</feature>
<comment type="catalytic activity">
    <reaction evidence="5">
        <text>an aryl sulfate + H2O = a phenol + sulfate + H(+)</text>
        <dbReference type="Rhea" id="RHEA:17261"/>
        <dbReference type="ChEBI" id="CHEBI:15377"/>
        <dbReference type="ChEBI" id="CHEBI:15378"/>
        <dbReference type="ChEBI" id="CHEBI:16189"/>
        <dbReference type="ChEBI" id="CHEBI:33853"/>
        <dbReference type="ChEBI" id="CHEBI:140317"/>
        <dbReference type="EC" id="3.1.6.1"/>
    </reaction>
</comment>
<reference evidence="9 10" key="1">
    <citation type="journal article" date="2020" name="Microbiol. Resour. Announc.">
        <title>Draft Genome Sequence of a Cladosporium Species Isolated from the Mesophotic Ascidian Didemnum maculosum.</title>
        <authorList>
            <person name="Gioti A."/>
            <person name="Siaperas R."/>
            <person name="Nikolaivits E."/>
            <person name="Le Goff G."/>
            <person name="Ouazzani J."/>
            <person name="Kotoulas G."/>
            <person name="Topakas E."/>
        </authorList>
    </citation>
    <scope>NUCLEOTIDE SEQUENCE [LARGE SCALE GENOMIC DNA]</scope>
    <source>
        <strain evidence="9 10">TM138-S3</strain>
    </source>
</reference>
<evidence type="ECO:0000313" key="10">
    <source>
        <dbReference type="Proteomes" id="UP000803884"/>
    </source>
</evidence>
<protein>
    <recommendedName>
        <fullName evidence="5">Arylsulfatase</fullName>
        <shortName evidence="5">AS</shortName>
        <ecNumber evidence="5">3.1.6.1</ecNumber>
    </recommendedName>
    <alternativeName>
        <fullName evidence="5">Aryl-sulfate sulphohydrolase</fullName>
    </alternativeName>
</protein>
<dbReference type="EMBL" id="JAAQHG020000011">
    <property type="protein sequence ID" value="KAL1587271.1"/>
    <property type="molecule type" value="Genomic_DNA"/>
</dbReference>
<keyword evidence="10" id="KW-1185">Reference proteome</keyword>
<dbReference type="GO" id="GO:0018958">
    <property type="term" value="P:phenol-containing compound metabolic process"/>
    <property type="evidence" value="ECO:0007669"/>
    <property type="project" value="InterPro"/>
</dbReference>
<gene>
    <name evidence="9" type="ORF">WHR41_04319</name>
</gene>
<feature type="chain" id="PRO_5044289468" description="Arylsulfatase" evidence="7">
    <location>
        <begin position="20"/>
        <end position="587"/>
    </location>
</feature>
<organism evidence="9 10">
    <name type="scientific">Cladosporium halotolerans</name>
    <dbReference type="NCBI Taxonomy" id="1052096"/>
    <lineage>
        <taxon>Eukaryota</taxon>
        <taxon>Fungi</taxon>
        <taxon>Dikarya</taxon>
        <taxon>Ascomycota</taxon>
        <taxon>Pezizomycotina</taxon>
        <taxon>Dothideomycetes</taxon>
        <taxon>Dothideomycetidae</taxon>
        <taxon>Cladosporiales</taxon>
        <taxon>Cladosporiaceae</taxon>
        <taxon>Cladosporium</taxon>
    </lineage>
</organism>
<evidence type="ECO:0000256" key="3">
    <source>
        <dbReference type="ARBA" id="ARBA00022801"/>
    </source>
</evidence>
<dbReference type="AlphaFoldDB" id="A0AB34KUS3"/>